<dbReference type="InterPro" id="IPR012001">
    <property type="entry name" value="Thiamin_PyroP_enz_TPP-bd_dom"/>
</dbReference>
<feature type="non-terminal residue" evidence="3">
    <location>
        <position position="94"/>
    </location>
</feature>
<dbReference type="SUPFAM" id="SSF52518">
    <property type="entry name" value="Thiamin diphosphate-binding fold (THDP-binding)"/>
    <property type="match status" value="1"/>
</dbReference>
<organism evidence="3">
    <name type="scientific">marine sediment metagenome</name>
    <dbReference type="NCBI Taxonomy" id="412755"/>
    <lineage>
        <taxon>unclassified sequences</taxon>
        <taxon>metagenomes</taxon>
        <taxon>ecological metagenomes</taxon>
    </lineage>
</organism>
<dbReference type="GO" id="GO:0050660">
    <property type="term" value="F:flavin adenine dinucleotide binding"/>
    <property type="evidence" value="ECO:0007669"/>
    <property type="project" value="TreeGrafter"/>
</dbReference>
<dbReference type="Gene3D" id="3.40.50.970">
    <property type="match status" value="1"/>
</dbReference>
<comment type="caution">
    <text evidence="3">The sequence shown here is derived from an EMBL/GenBank/DDBJ whole genome shotgun (WGS) entry which is preliminary data.</text>
</comment>
<feature type="domain" description="Thiamine pyrophosphate enzyme N-terminal TPP-binding" evidence="2">
    <location>
        <begin position="9"/>
        <end position="94"/>
    </location>
</feature>
<dbReference type="InterPro" id="IPR029061">
    <property type="entry name" value="THDP-binding"/>
</dbReference>
<dbReference type="AlphaFoldDB" id="X0U8H1"/>
<dbReference type="EMBL" id="BARS01023934">
    <property type="protein sequence ID" value="GAG02084.1"/>
    <property type="molecule type" value="Genomic_DNA"/>
</dbReference>
<comment type="similarity">
    <text evidence="1">Belongs to the TPP enzyme family.</text>
</comment>
<dbReference type="PANTHER" id="PTHR18968:SF13">
    <property type="entry name" value="ACETOLACTATE SYNTHASE CATALYTIC SUBUNIT, MITOCHONDRIAL"/>
    <property type="match status" value="1"/>
</dbReference>
<dbReference type="GO" id="GO:0003984">
    <property type="term" value="F:acetolactate synthase activity"/>
    <property type="evidence" value="ECO:0007669"/>
    <property type="project" value="TreeGrafter"/>
</dbReference>
<dbReference type="GO" id="GO:0009097">
    <property type="term" value="P:isoleucine biosynthetic process"/>
    <property type="evidence" value="ECO:0007669"/>
    <property type="project" value="TreeGrafter"/>
</dbReference>
<dbReference type="GO" id="GO:0009099">
    <property type="term" value="P:L-valine biosynthetic process"/>
    <property type="evidence" value="ECO:0007669"/>
    <property type="project" value="TreeGrafter"/>
</dbReference>
<dbReference type="PANTHER" id="PTHR18968">
    <property type="entry name" value="THIAMINE PYROPHOSPHATE ENZYMES"/>
    <property type="match status" value="1"/>
</dbReference>
<gene>
    <name evidence="3" type="ORF">S01H1_38065</name>
</gene>
<evidence type="ECO:0000256" key="1">
    <source>
        <dbReference type="ARBA" id="ARBA00007812"/>
    </source>
</evidence>
<evidence type="ECO:0000259" key="2">
    <source>
        <dbReference type="Pfam" id="PF02776"/>
    </source>
</evidence>
<protein>
    <recommendedName>
        <fullName evidence="2">Thiamine pyrophosphate enzyme N-terminal TPP-binding domain-containing protein</fullName>
    </recommendedName>
</protein>
<dbReference type="GO" id="GO:0005948">
    <property type="term" value="C:acetolactate synthase complex"/>
    <property type="evidence" value="ECO:0007669"/>
    <property type="project" value="TreeGrafter"/>
</dbReference>
<dbReference type="CDD" id="cd07035">
    <property type="entry name" value="TPP_PYR_POX_like"/>
    <property type="match status" value="1"/>
</dbReference>
<dbReference type="GO" id="GO:0030976">
    <property type="term" value="F:thiamine pyrophosphate binding"/>
    <property type="evidence" value="ECO:0007669"/>
    <property type="project" value="InterPro"/>
</dbReference>
<accession>X0U8H1</accession>
<dbReference type="InterPro" id="IPR045229">
    <property type="entry name" value="TPP_enz"/>
</dbReference>
<reference evidence="3" key="1">
    <citation type="journal article" date="2014" name="Front. Microbiol.">
        <title>High frequency of phylogenetically diverse reductive dehalogenase-homologous genes in deep subseafloor sedimentary metagenomes.</title>
        <authorList>
            <person name="Kawai M."/>
            <person name="Futagami T."/>
            <person name="Toyoda A."/>
            <person name="Takaki Y."/>
            <person name="Nishi S."/>
            <person name="Hori S."/>
            <person name="Arai W."/>
            <person name="Tsubouchi T."/>
            <person name="Morono Y."/>
            <person name="Uchiyama I."/>
            <person name="Ito T."/>
            <person name="Fujiyama A."/>
            <person name="Inagaki F."/>
            <person name="Takami H."/>
        </authorList>
    </citation>
    <scope>NUCLEOTIDE SEQUENCE</scope>
    <source>
        <strain evidence="3">Expedition CK06-06</strain>
    </source>
</reference>
<sequence>MEEKKNMISGGDVLVKALLEEDIKYLFGIIGGQFLSMFDAVYKWGREKGINTVMFRHEQAAAHAADAWARVTNKPGVCFGTVGPGATQLVPGVA</sequence>
<dbReference type="Pfam" id="PF02776">
    <property type="entry name" value="TPP_enzyme_N"/>
    <property type="match status" value="1"/>
</dbReference>
<name>X0U8H1_9ZZZZ</name>
<evidence type="ECO:0000313" key="3">
    <source>
        <dbReference type="EMBL" id="GAG02084.1"/>
    </source>
</evidence>
<proteinExistence type="inferred from homology"/>